<comment type="caution">
    <text evidence="13">The sequence shown here is derived from an EMBL/GenBank/DDBJ whole genome shotgun (WGS) entry which is preliminary data.</text>
</comment>
<keyword evidence="8" id="KW-0067">ATP-binding</keyword>
<dbReference type="Gene3D" id="1.10.510.10">
    <property type="entry name" value="Transferase(Phosphotransferase) domain 1"/>
    <property type="match status" value="1"/>
</dbReference>
<reference evidence="13" key="1">
    <citation type="journal article" date="2012" name="Nat. Genet.">
        <title>Whole-genome sequence of Schistosoma haematobium.</title>
        <authorList>
            <person name="Young N.D."/>
            <person name="Jex A.R."/>
            <person name="Li B."/>
            <person name="Liu S."/>
            <person name="Yang L."/>
            <person name="Xiong Z."/>
            <person name="Li Y."/>
            <person name="Cantacessi C."/>
            <person name="Hall R.S."/>
            <person name="Xu X."/>
            <person name="Chen F."/>
            <person name="Wu X."/>
            <person name="Zerlotini A."/>
            <person name="Oliveira G."/>
            <person name="Hofmann A."/>
            <person name="Zhang G."/>
            <person name="Fang X."/>
            <person name="Kang Y."/>
            <person name="Campbell B.E."/>
            <person name="Loukas A."/>
            <person name="Ranganathan S."/>
            <person name="Rollinson D."/>
            <person name="Rinaldi G."/>
            <person name="Brindley P.J."/>
            <person name="Yang H."/>
            <person name="Wang J."/>
            <person name="Wang J."/>
            <person name="Gasser R.B."/>
        </authorList>
    </citation>
    <scope>NUCLEOTIDE SEQUENCE</scope>
</reference>
<evidence type="ECO:0000256" key="3">
    <source>
        <dbReference type="ARBA" id="ARBA00022527"/>
    </source>
</evidence>
<evidence type="ECO:0000256" key="7">
    <source>
        <dbReference type="ARBA" id="ARBA00022777"/>
    </source>
</evidence>
<keyword evidence="3" id="KW-0723">Serine/threonine-protein kinase</keyword>
<reference evidence="13" key="4">
    <citation type="journal article" date="2022" name="PLoS Pathog.">
        <title>Chromosome-level genome of Schistosoma haematobium underpins genome-wide explorations of molecular variation.</title>
        <authorList>
            <person name="Stroehlein A.J."/>
            <person name="Korhonen P.K."/>
            <person name="Lee V.V."/>
            <person name="Ralph S.A."/>
            <person name="Mentink-Kane M."/>
            <person name="You H."/>
            <person name="McManus D.P."/>
            <person name="Tchuente L.T."/>
            <person name="Stothard J.R."/>
            <person name="Kaur P."/>
            <person name="Dudchenko O."/>
            <person name="Aiden E.L."/>
            <person name="Yang B."/>
            <person name="Yang H."/>
            <person name="Emery A.M."/>
            <person name="Webster B.L."/>
            <person name="Brindley P.J."/>
            <person name="Rollinson D."/>
            <person name="Chang B.C.H."/>
            <person name="Gasser R.B."/>
            <person name="Young N.D."/>
        </authorList>
    </citation>
    <scope>NUCLEOTIDE SEQUENCE</scope>
</reference>
<dbReference type="GO" id="GO:0004674">
    <property type="term" value="F:protein serine/threonine kinase activity"/>
    <property type="evidence" value="ECO:0007669"/>
    <property type="project" value="UniProtKB-KW"/>
</dbReference>
<dbReference type="SUPFAM" id="SSF56112">
    <property type="entry name" value="Protein kinase-like (PK-like)"/>
    <property type="match status" value="1"/>
</dbReference>
<organism evidence="13 14">
    <name type="scientific">Schistosoma haematobium</name>
    <name type="common">Blood fluke</name>
    <dbReference type="NCBI Taxonomy" id="6185"/>
    <lineage>
        <taxon>Eukaryota</taxon>
        <taxon>Metazoa</taxon>
        <taxon>Spiralia</taxon>
        <taxon>Lophotrochozoa</taxon>
        <taxon>Platyhelminthes</taxon>
        <taxon>Trematoda</taxon>
        <taxon>Digenea</taxon>
        <taxon>Strigeidida</taxon>
        <taxon>Schistosomatoidea</taxon>
        <taxon>Schistosomatidae</taxon>
        <taxon>Schistosoma</taxon>
    </lineage>
</organism>
<dbReference type="PROSITE" id="PS00109">
    <property type="entry name" value="PROTEIN_KINASE_TYR"/>
    <property type="match status" value="1"/>
</dbReference>
<dbReference type="InterPro" id="IPR011009">
    <property type="entry name" value="Kinase-like_dom_sf"/>
</dbReference>
<keyword evidence="11" id="KW-0175">Coiled coil</keyword>
<evidence type="ECO:0000313" key="14">
    <source>
        <dbReference type="Proteomes" id="UP000471633"/>
    </source>
</evidence>
<dbReference type="GO" id="GO:0005634">
    <property type="term" value="C:nucleus"/>
    <property type="evidence" value="ECO:0007669"/>
    <property type="project" value="TreeGrafter"/>
</dbReference>
<dbReference type="EC" id="2.7.11.1" evidence="2"/>
<evidence type="ECO:0000256" key="4">
    <source>
        <dbReference type="ARBA" id="ARBA00022679"/>
    </source>
</evidence>
<reference evidence="13" key="2">
    <citation type="journal article" date="2019" name="Gigascience">
        <title>High-quality Schistosoma haematobium genome achieved by single-molecule and long-range sequencing.</title>
        <authorList>
            <person name="Stroehlein A.J."/>
            <person name="Korhonen P.K."/>
            <person name="Chong T.M."/>
            <person name="Lim Y.L."/>
            <person name="Chan K.G."/>
            <person name="Webster B."/>
            <person name="Rollinson D."/>
            <person name="Brindley P.J."/>
            <person name="Gasser R.B."/>
            <person name="Young N.D."/>
        </authorList>
    </citation>
    <scope>NUCLEOTIDE SEQUENCE</scope>
</reference>
<protein>
    <recommendedName>
        <fullName evidence="2">non-specific serine/threonine protein kinase</fullName>
        <ecNumber evidence="2">2.7.11.1</ecNumber>
    </recommendedName>
</protein>
<feature type="coiled-coil region" evidence="11">
    <location>
        <begin position="61"/>
        <end position="222"/>
    </location>
</feature>
<dbReference type="FunFam" id="3.30.200.20:FF:000201">
    <property type="entry name" value="TP53-regulating kinase isoform X1"/>
    <property type="match status" value="1"/>
</dbReference>
<evidence type="ECO:0000256" key="1">
    <source>
        <dbReference type="ARBA" id="ARBA00010630"/>
    </source>
</evidence>
<evidence type="ECO:0000256" key="11">
    <source>
        <dbReference type="SAM" id="Coils"/>
    </source>
</evidence>
<dbReference type="PANTHER" id="PTHR12209">
    <property type="entry name" value="NON-SPECIFIC SERINE/THREONINE PROTEIN KINASE"/>
    <property type="match status" value="1"/>
</dbReference>
<gene>
    <name evidence="13" type="primary">TP53RK_1</name>
    <name evidence="13" type="ORF">MS3_00001454</name>
</gene>
<dbReference type="AlphaFoldDB" id="A0A922LWT8"/>
<evidence type="ECO:0000256" key="2">
    <source>
        <dbReference type="ARBA" id="ARBA00012513"/>
    </source>
</evidence>
<comment type="similarity">
    <text evidence="1">Belongs to the protein kinase superfamily. BUD32 family.</text>
</comment>
<keyword evidence="6" id="KW-0547">Nucleotide-binding</keyword>
<dbReference type="Pfam" id="PF06293">
    <property type="entry name" value="Kdo"/>
    <property type="match status" value="1"/>
</dbReference>
<dbReference type="Proteomes" id="UP000471633">
    <property type="component" value="Unassembled WGS sequence"/>
</dbReference>
<dbReference type="GO" id="GO:0070525">
    <property type="term" value="P:tRNA threonylcarbamoyladenosine metabolic process"/>
    <property type="evidence" value="ECO:0007669"/>
    <property type="project" value="TreeGrafter"/>
</dbReference>
<dbReference type="EMBL" id="AMPZ03000001">
    <property type="protein sequence ID" value="KAH9595390.1"/>
    <property type="molecule type" value="Genomic_DNA"/>
</dbReference>
<dbReference type="GO" id="GO:0005829">
    <property type="term" value="C:cytosol"/>
    <property type="evidence" value="ECO:0007669"/>
    <property type="project" value="TreeGrafter"/>
</dbReference>
<proteinExistence type="inferred from homology"/>
<reference evidence="13" key="3">
    <citation type="submission" date="2021-06" db="EMBL/GenBank/DDBJ databases">
        <title>Chromosome-level genome assembly for S. haematobium.</title>
        <authorList>
            <person name="Stroehlein A.J."/>
        </authorList>
    </citation>
    <scope>NUCLEOTIDE SEQUENCE</scope>
</reference>
<evidence type="ECO:0000256" key="6">
    <source>
        <dbReference type="ARBA" id="ARBA00022741"/>
    </source>
</evidence>
<dbReference type="RefSeq" id="XP_035586253.2">
    <property type="nucleotide sequence ID" value="XM_035730708.2"/>
</dbReference>
<dbReference type="PROSITE" id="PS50011">
    <property type="entry name" value="PROTEIN_KINASE_DOM"/>
    <property type="match status" value="1"/>
</dbReference>
<evidence type="ECO:0000256" key="8">
    <source>
        <dbReference type="ARBA" id="ARBA00022840"/>
    </source>
</evidence>
<accession>A0A922LWT8</accession>
<evidence type="ECO:0000256" key="10">
    <source>
        <dbReference type="ARBA" id="ARBA00048679"/>
    </source>
</evidence>
<comment type="catalytic activity">
    <reaction evidence="10">
        <text>L-seryl-[protein] + ATP = O-phospho-L-seryl-[protein] + ADP + H(+)</text>
        <dbReference type="Rhea" id="RHEA:17989"/>
        <dbReference type="Rhea" id="RHEA-COMP:9863"/>
        <dbReference type="Rhea" id="RHEA-COMP:11604"/>
        <dbReference type="ChEBI" id="CHEBI:15378"/>
        <dbReference type="ChEBI" id="CHEBI:29999"/>
        <dbReference type="ChEBI" id="CHEBI:30616"/>
        <dbReference type="ChEBI" id="CHEBI:83421"/>
        <dbReference type="ChEBI" id="CHEBI:456216"/>
        <dbReference type="EC" id="2.7.11.1"/>
    </reaction>
</comment>
<keyword evidence="4" id="KW-0808">Transferase</keyword>
<feature type="domain" description="Protein kinase" evidence="12">
    <location>
        <begin position="318"/>
        <end position="608"/>
    </location>
</feature>
<dbReference type="PANTHER" id="PTHR12209:SF0">
    <property type="entry name" value="EKC_KEOPS COMPLEX SUBUNIT TP53RK"/>
    <property type="match status" value="1"/>
</dbReference>
<name>A0A922LWT8_SCHHA</name>
<dbReference type="KEGG" id="shx:MS3_00001454"/>
<dbReference type="SUPFAM" id="SSF90257">
    <property type="entry name" value="Myosin rod fragments"/>
    <property type="match status" value="1"/>
</dbReference>
<evidence type="ECO:0000313" key="13">
    <source>
        <dbReference type="EMBL" id="KAH9595390.1"/>
    </source>
</evidence>
<keyword evidence="7 13" id="KW-0418">Kinase</keyword>
<evidence type="ECO:0000256" key="5">
    <source>
        <dbReference type="ARBA" id="ARBA00022694"/>
    </source>
</evidence>
<keyword evidence="14" id="KW-1185">Reference proteome</keyword>
<dbReference type="CTD" id="24595023"/>
<dbReference type="GeneID" id="24595023"/>
<dbReference type="InterPro" id="IPR008266">
    <property type="entry name" value="Tyr_kinase_AS"/>
</dbReference>
<evidence type="ECO:0000256" key="9">
    <source>
        <dbReference type="ARBA" id="ARBA00047899"/>
    </source>
</evidence>
<comment type="catalytic activity">
    <reaction evidence="9">
        <text>L-threonyl-[protein] + ATP = O-phospho-L-threonyl-[protein] + ADP + H(+)</text>
        <dbReference type="Rhea" id="RHEA:46608"/>
        <dbReference type="Rhea" id="RHEA-COMP:11060"/>
        <dbReference type="Rhea" id="RHEA-COMP:11605"/>
        <dbReference type="ChEBI" id="CHEBI:15378"/>
        <dbReference type="ChEBI" id="CHEBI:30013"/>
        <dbReference type="ChEBI" id="CHEBI:30616"/>
        <dbReference type="ChEBI" id="CHEBI:61977"/>
        <dbReference type="ChEBI" id="CHEBI:456216"/>
        <dbReference type="EC" id="2.7.11.1"/>
    </reaction>
</comment>
<keyword evidence="5" id="KW-0819">tRNA processing</keyword>
<sequence>MTEKSDFLERDSEHNCEVENGISSLVDEPKLNHELYSGKDEINDRNVLPEPTEGLGLKAQNRYLKAKVRVLLEENQKLNSQMTHQVRLINDEIVRMKSRMQELEEERNRLHRVTSAHSSQLEKMKKSLGETRVHCNELETEKTNYKKDYDSLKRNSDQQVLEIKSLTTRLNRAIEESDRYKAELEKVRSSTRESVGSMRHNMDDLMAENKRLEKQKSELISTFKKQMKLIDILRRQKSFLKPSTSGHRFKKVRINIRESINFQVKAVIRLEKLKSNKRKLPEMQLCVVHPFFIFLAEYYMSNPDLFPDLLSDSVLNALSLETLVRQGAEARIYRTKLFHSTYTFPCIIKERFVKRYRHSTLDATLSMQRMRAEVRQMLRCREVGIDVPPVLLVDVRRRRIWLGEVGPDAVTLQDWFKNLSSLATASDLCTMDIQEKTASRLRNLTTALGRLLAQLHSNHIIHGDLTMSNILVQQVDNCNKESDFRIVPIDFGLSSSSSGLTSQRLAEDKAVDLYVFERALTCGLDHKALSKITTDHADLNTPESLLNLIIKSYRDNYVSTILDDRQIKSKHDNAKSRGHLEKQDHEVKEILNKLEDVRLRGRKRLMIG</sequence>
<evidence type="ECO:0000259" key="12">
    <source>
        <dbReference type="PROSITE" id="PS50011"/>
    </source>
</evidence>
<dbReference type="GO" id="GO:0000408">
    <property type="term" value="C:EKC/KEOPS complex"/>
    <property type="evidence" value="ECO:0007669"/>
    <property type="project" value="TreeGrafter"/>
</dbReference>
<dbReference type="InterPro" id="IPR000719">
    <property type="entry name" value="Prot_kinase_dom"/>
</dbReference>
<dbReference type="GO" id="GO:0005524">
    <property type="term" value="F:ATP binding"/>
    <property type="evidence" value="ECO:0007669"/>
    <property type="project" value="UniProtKB-KW"/>
</dbReference>
<dbReference type="Gene3D" id="3.30.200.20">
    <property type="entry name" value="Phosphorylase Kinase, domain 1"/>
    <property type="match status" value="1"/>
</dbReference>
<dbReference type="GO" id="GO:0008033">
    <property type="term" value="P:tRNA processing"/>
    <property type="evidence" value="ECO:0007669"/>
    <property type="project" value="UniProtKB-KW"/>
</dbReference>